<accession>A0A3Q9BU40</accession>
<dbReference type="PANTHER" id="PTHR30086">
    <property type="entry name" value="ARGININE EXPORTER PROTEIN ARGO"/>
    <property type="match status" value="1"/>
</dbReference>
<reference evidence="7 8" key="1">
    <citation type="journal article" date="2011" name="Int. J. Syst. Evol. Microbiol.">
        <title>Description of Undibacterium oligocarboniphilum sp. nov., isolated from purified water, and Undibacterium pigrum strain CCUG 49012 as the type strain of Undibacterium parvum sp. nov., and emended descriptions of the genus Undibacterium and the species Undibacterium pigrum.</title>
        <authorList>
            <person name="Eder W."/>
            <person name="Wanner G."/>
            <person name="Ludwig W."/>
            <person name="Busse H.J."/>
            <person name="Ziemke-Kageler F."/>
            <person name="Lang E."/>
        </authorList>
    </citation>
    <scope>NUCLEOTIDE SEQUENCE [LARGE SCALE GENOMIC DNA]</scope>
    <source>
        <strain evidence="7 8">DSM 23061</strain>
    </source>
</reference>
<proteinExistence type="predicted"/>
<dbReference type="Proteomes" id="UP000275663">
    <property type="component" value="Chromosome"/>
</dbReference>
<feature type="transmembrane region" description="Helical" evidence="6">
    <location>
        <begin position="115"/>
        <end position="141"/>
    </location>
</feature>
<dbReference type="KEGG" id="upv:EJN92_20095"/>
<protein>
    <submittedName>
        <fullName evidence="7">LysE family translocator</fullName>
    </submittedName>
</protein>
<keyword evidence="2" id="KW-1003">Cell membrane</keyword>
<keyword evidence="8" id="KW-1185">Reference proteome</keyword>
<evidence type="ECO:0000256" key="5">
    <source>
        <dbReference type="ARBA" id="ARBA00023136"/>
    </source>
</evidence>
<dbReference type="InterPro" id="IPR001123">
    <property type="entry name" value="LeuE-type"/>
</dbReference>
<dbReference type="Pfam" id="PF01810">
    <property type="entry name" value="LysE"/>
    <property type="match status" value="1"/>
</dbReference>
<evidence type="ECO:0000313" key="7">
    <source>
        <dbReference type="EMBL" id="AZP14098.1"/>
    </source>
</evidence>
<feature type="transmembrane region" description="Helical" evidence="6">
    <location>
        <begin position="147"/>
        <end position="167"/>
    </location>
</feature>
<evidence type="ECO:0000313" key="8">
    <source>
        <dbReference type="Proteomes" id="UP000275663"/>
    </source>
</evidence>
<dbReference type="PIRSF" id="PIRSF006324">
    <property type="entry name" value="LeuE"/>
    <property type="match status" value="1"/>
</dbReference>
<evidence type="ECO:0000256" key="4">
    <source>
        <dbReference type="ARBA" id="ARBA00022989"/>
    </source>
</evidence>
<feature type="transmembrane region" description="Helical" evidence="6">
    <location>
        <begin position="42"/>
        <end position="70"/>
    </location>
</feature>
<sequence>MAMTMESMLLFTATEAALSLSPGPAVMMVVAYGIARGWRNSLFVTLGILTGNAIYFAISATGIGSVLLASPMLFNGLKYLGAAYLVYLGLSAIFGKPSAITLSAIDSQALSGRRIFLSALMLQVTNPKSLLTFVAILPQFIDPQAPVAMQLLILAACSIIPEFFILLGYGMLASKASHWATQPKYCQITERIAGTLVLMAGVLVAAV</sequence>
<evidence type="ECO:0000256" key="6">
    <source>
        <dbReference type="SAM" id="Phobius"/>
    </source>
</evidence>
<comment type="subcellular location">
    <subcellularLocation>
        <location evidence="1">Cell membrane</location>
        <topology evidence="1">Multi-pass membrane protein</topology>
    </subcellularLocation>
</comment>
<feature type="transmembrane region" description="Helical" evidence="6">
    <location>
        <begin position="16"/>
        <end position="35"/>
    </location>
</feature>
<dbReference type="EMBL" id="CP034464">
    <property type="protein sequence ID" value="AZP14098.1"/>
    <property type="molecule type" value="Genomic_DNA"/>
</dbReference>
<dbReference type="AlphaFoldDB" id="A0A3Q9BU40"/>
<keyword evidence="3 6" id="KW-0812">Transmembrane</keyword>
<evidence type="ECO:0000256" key="1">
    <source>
        <dbReference type="ARBA" id="ARBA00004651"/>
    </source>
</evidence>
<evidence type="ECO:0000256" key="3">
    <source>
        <dbReference type="ARBA" id="ARBA00022692"/>
    </source>
</evidence>
<dbReference type="PANTHER" id="PTHR30086:SF20">
    <property type="entry name" value="ARGININE EXPORTER PROTEIN ARGO-RELATED"/>
    <property type="match status" value="1"/>
</dbReference>
<evidence type="ECO:0000256" key="2">
    <source>
        <dbReference type="ARBA" id="ARBA00022475"/>
    </source>
</evidence>
<keyword evidence="4 6" id="KW-1133">Transmembrane helix</keyword>
<dbReference type="GO" id="GO:0015171">
    <property type="term" value="F:amino acid transmembrane transporter activity"/>
    <property type="evidence" value="ECO:0007669"/>
    <property type="project" value="TreeGrafter"/>
</dbReference>
<organism evidence="7 8">
    <name type="scientific">Undibacterium parvum</name>
    <dbReference type="NCBI Taxonomy" id="401471"/>
    <lineage>
        <taxon>Bacteria</taxon>
        <taxon>Pseudomonadati</taxon>
        <taxon>Pseudomonadota</taxon>
        <taxon>Betaproteobacteria</taxon>
        <taxon>Burkholderiales</taxon>
        <taxon>Oxalobacteraceae</taxon>
        <taxon>Undibacterium</taxon>
    </lineage>
</organism>
<feature type="transmembrane region" description="Helical" evidence="6">
    <location>
        <begin position="76"/>
        <end position="94"/>
    </location>
</feature>
<keyword evidence="5 6" id="KW-0472">Membrane</keyword>
<name>A0A3Q9BU40_9BURK</name>
<dbReference type="GO" id="GO:0005886">
    <property type="term" value="C:plasma membrane"/>
    <property type="evidence" value="ECO:0007669"/>
    <property type="project" value="UniProtKB-SubCell"/>
</dbReference>
<gene>
    <name evidence="7" type="ORF">EJN92_20095</name>
</gene>